<dbReference type="EMBL" id="KZ821469">
    <property type="protein sequence ID" value="PYH32115.1"/>
    <property type="molecule type" value="Genomic_DNA"/>
</dbReference>
<dbReference type="AlphaFoldDB" id="A0A318YCI0"/>
<evidence type="ECO:0000313" key="2">
    <source>
        <dbReference type="EMBL" id="PYH32115.1"/>
    </source>
</evidence>
<dbReference type="Proteomes" id="UP000247647">
    <property type="component" value="Unassembled WGS sequence"/>
</dbReference>
<organism evidence="2 3">
    <name type="scientific">Aspergillus neoniger (strain CBS 115656)</name>
    <dbReference type="NCBI Taxonomy" id="1448310"/>
    <lineage>
        <taxon>Eukaryota</taxon>
        <taxon>Fungi</taxon>
        <taxon>Dikarya</taxon>
        <taxon>Ascomycota</taxon>
        <taxon>Pezizomycotina</taxon>
        <taxon>Eurotiomycetes</taxon>
        <taxon>Eurotiomycetidae</taxon>
        <taxon>Eurotiales</taxon>
        <taxon>Aspergillaceae</taxon>
        <taxon>Aspergillus</taxon>
        <taxon>Aspergillus subgen. Circumdati</taxon>
    </lineage>
</organism>
<proteinExistence type="predicted"/>
<keyword evidence="3" id="KW-1185">Reference proteome</keyword>
<reference evidence="2" key="1">
    <citation type="submission" date="2016-12" db="EMBL/GenBank/DDBJ databases">
        <title>The genomes of Aspergillus section Nigri reveals drivers in fungal speciation.</title>
        <authorList>
            <consortium name="DOE Joint Genome Institute"/>
            <person name="Vesth T.C."/>
            <person name="Nybo J."/>
            <person name="Theobald S."/>
            <person name="Brandl J."/>
            <person name="Frisvad J.C."/>
            <person name="Nielsen K.F."/>
            <person name="Lyhne E.K."/>
            <person name="Kogle M.E."/>
            <person name="Kuo A."/>
            <person name="Riley R."/>
            <person name="Clum A."/>
            <person name="Nolan M."/>
            <person name="Lipzen A."/>
            <person name="Salamov A."/>
            <person name="Henrissat B."/>
            <person name="Wiebenga A."/>
            <person name="De Vries R.P."/>
            <person name="Grigoriev I.V."/>
            <person name="Mortensen U.H."/>
            <person name="Andersen M.R."/>
            <person name="Baker S.E."/>
        </authorList>
    </citation>
    <scope>NUCLEOTIDE SEQUENCE [LARGE SCALE GENOMIC DNA]</scope>
    <source>
        <strain evidence="2">CBS 115656</strain>
    </source>
</reference>
<dbReference type="GeneID" id="37126244"/>
<protein>
    <submittedName>
        <fullName evidence="2">Uncharacterized protein</fullName>
    </submittedName>
</protein>
<accession>A0A318YCI0</accession>
<sequence>MAGQHDEHGAQLQQAVLGEEQAGWSMGEAPGESAPRIGINREEEEEVAKKRRERDELTL</sequence>
<name>A0A318YCI0_ASPNB</name>
<feature type="region of interest" description="Disordered" evidence="1">
    <location>
        <begin position="1"/>
        <end position="59"/>
    </location>
</feature>
<gene>
    <name evidence="2" type="ORF">BO87DRAFT_378410</name>
</gene>
<dbReference type="RefSeq" id="XP_025477593.1">
    <property type="nucleotide sequence ID" value="XM_025623788.1"/>
</dbReference>
<evidence type="ECO:0000256" key="1">
    <source>
        <dbReference type="SAM" id="MobiDB-lite"/>
    </source>
</evidence>
<evidence type="ECO:0000313" key="3">
    <source>
        <dbReference type="Proteomes" id="UP000247647"/>
    </source>
</evidence>